<sequence>YEYSVSLIGATMIVKFSSTLFTYDSLSIKLDASKIKSSFGYGLDGNGDGTPGDDFTIIKKVYMAVDYDYSGTITASDVSLFVDYFKNNTTEWEPAPVIAGTVPYVKILPDGKYDIDDMLTFVQFGNWYLQGAAGKVADDIGNTPISLDTTIQSKDYTVSFSELTQAIEVYVKYDPLKLTPIIEPTSGEINLGHHDTEKGIISLIVYNPSDENIRLKWNQLDKKSESDISVLVKTTDQNGQETVKRTMLKVISVPSEFALHDNYPNPFNPTTTFRFDVPEVSDVTLSIYNLLGQKVRTFNYQNTSAGYHSVTWDATNDLGEQVGAGVYLYQLQTKNFVKTRKMVLLK</sequence>
<proteinExistence type="predicted"/>
<accession>A0A382EYG3</accession>
<dbReference type="NCBIfam" id="TIGR04183">
    <property type="entry name" value="Por_Secre_tail"/>
    <property type="match status" value="1"/>
</dbReference>
<evidence type="ECO:0000259" key="1">
    <source>
        <dbReference type="Pfam" id="PF13860"/>
    </source>
</evidence>
<dbReference type="InterPro" id="IPR025965">
    <property type="entry name" value="FlgD/Vpr_Ig-like"/>
</dbReference>
<reference evidence="2" key="1">
    <citation type="submission" date="2018-05" db="EMBL/GenBank/DDBJ databases">
        <authorList>
            <person name="Lanie J.A."/>
            <person name="Ng W.-L."/>
            <person name="Kazmierczak K.M."/>
            <person name="Andrzejewski T.M."/>
            <person name="Davidsen T.M."/>
            <person name="Wayne K.J."/>
            <person name="Tettelin H."/>
            <person name="Glass J.I."/>
            <person name="Rusch D."/>
            <person name="Podicherti R."/>
            <person name="Tsui H.-C.T."/>
            <person name="Winkler M.E."/>
        </authorList>
    </citation>
    <scope>NUCLEOTIDE SEQUENCE</scope>
</reference>
<gene>
    <name evidence="2" type="ORF">METZ01_LOCUS208612</name>
</gene>
<protein>
    <recommendedName>
        <fullName evidence="1">FlgD/Vpr Ig-like domain-containing protein</fullName>
    </recommendedName>
</protein>
<name>A0A382EYG3_9ZZZZ</name>
<dbReference type="Pfam" id="PF13860">
    <property type="entry name" value="FlgD_ig"/>
    <property type="match status" value="1"/>
</dbReference>
<feature type="non-terminal residue" evidence="2">
    <location>
        <position position="1"/>
    </location>
</feature>
<dbReference type="InterPro" id="IPR026444">
    <property type="entry name" value="Secre_tail"/>
</dbReference>
<dbReference type="Gene3D" id="2.60.40.4070">
    <property type="match status" value="1"/>
</dbReference>
<dbReference type="EMBL" id="UINC01047021">
    <property type="protein sequence ID" value="SVB55758.1"/>
    <property type="molecule type" value="Genomic_DNA"/>
</dbReference>
<organism evidence="2">
    <name type="scientific">marine metagenome</name>
    <dbReference type="NCBI Taxonomy" id="408172"/>
    <lineage>
        <taxon>unclassified sequences</taxon>
        <taxon>metagenomes</taxon>
        <taxon>ecological metagenomes</taxon>
    </lineage>
</organism>
<evidence type="ECO:0000313" key="2">
    <source>
        <dbReference type="EMBL" id="SVB55758.1"/>
    </source>
</evidence>
<dbReference type="AlphaFoldDB" id="A0A382EYG3"/>
<feature type="domain" description="FlgD/Vpr Ig-like" evidence="1">
    <location>
        <begin position="272"/>
        <end position="334"/>
    </location>
</feature>